<comment type="caution">
    <text evidence="2">The sequence shown here is derived from an EMBL/GenBank/DDBJ whole genome shotgun (WGS) entry which is preliminary data.</text>
</comment>
<keyword evidence="3" id="KW-1185">Reference proteome</keyword>
<accession>A0AAN8H2E0</accession>
<evidence type="ECO:0000256" key="1">
    <source>
        <dbReference type="SAM" id="MobiDB-lite"/>
    </source>
</evidence>
<proteinExistence type="predicted"/>
<gene>
    <name evidence="2" type="ORF">CesoFtcFv8_009356</name>
</gene>
<dbReference type="AlphaFoldDB" id="A0AAN8H2E0"/>
<feature type="compositionally biased region" description="Polar residues" evidence="1">
    <location>
        <begin position="60"/>
        <end position="70"/>
    </location>
</feature>
<evidence type="ECO:0000313" key="2">
    <source>
        <dbReference type="EMBL" id="KAK5899931.1"/>
    </source>
</evidence>
<sequence>MRKGEWAERGGRKEDDNDAGSGDNMDIRTFFSKKRKALESESEAEHRDSGERCGAERQKQQITKDTSASAISRAVHPTFCAPLLLLVSSLASPWNLSRKG</sequence>
<reference evidence="2 3" key="1">
    <citation type="journal article" date="2023" name="Mol. Biol. Evol.">
        <title>Genomics of Secondarily Temperate Adaptation in the Only Non-Antarctic Icefish.</title>
        <authorList>
            <person name="Rivera-Colon A.G."/>
            <person name="Rayamajhi N."/>
            <person name="Minhas B.F."/>
            <person name="Madrigal G."/>
            <person name="Bilyk K.T."/>
            <person name="Yoon V."/>
            <person name="Hune M."/>
            <person name="Gregory S."/>
            <person name="Cheng C.H.C."/>
            <person name="Catchen J.M."/>
        </authorList>
    </citation>
    <scope>NUCLEOTIDE SEQUENCE [LARGE SCALE GENOMIC DNA]</scope>
    <source>
        <strain evidence="2">JC2023a</strain>
    </source>
</reference>
<feature type="region of interest" description="Disordered" evidence="1">
    <location>
        <begin position="1"/>
        <end position="70"/>
    </location>
</feature>
<protein>
    <submittedName>
        <fullName evidence="2">Uncharacterized protein</fullName>
    </submittedName>
</protein>
<dbReference type="EMBL" id="JAULUE010002052">
    <property type="protein sequence ID" value="KAK5899931.1"/>
    <property type="molecule type" value="Genomic_DNA"/>
</dbReference>
<dbReference type="Proteomes" id="UP001335648">
    <property type="component" value="Unassembled WGS sequence"/>
</dbReference>
<organism evidence="2 3">
    <name type="scientific">Champsocephalus esox</name>
    <name type="common">pike icefish</name>
    <dbReference type="NCBI Taxonomy" id="159716"/>
    <lineage>
        <taxon>Eukaryota</taxon>
        <taxon>Metazoa</taxon>
        <taxon>Chordata</taxon>
        <taxon>Craniata</taxon>
        <taxon>Vertebrata</taxon>
        <taxon>Euteleostomi</taxon>
        <taxon>Actinopterygii</taxon>
        <taxon>Neopterygii</taxon>
        <taxon>Teleostei</taxon>
        <taxon>Neoteleostei</taxon>
        <taxon>Acanthomorphata</taxon>
        <taxon>Eupercaria</taxon>
        <taxon>Perciformes</taxon>
        <taxon>Notothenioidei</taxon>
        <taxon>Channichthyidae</taxon>
        <taxon>Champsocephalus</taxon>
    </lineage>
</organism>
<feature type="compositionally biased region" description="Basic and acidic residues" evidence="1">
    <location>
        <begin position="1"/>
        <end position="15"/>
    </location>
</feature>
<evidence type="ECO:0000313" key="3">
    <source>
        <dbReference type="Proteomes" id="UP001335648"/>
    </source>
</evidence>
<feature type="compositionally biased region" description="Basic and acidic residues" evidence="1">
    <location>
        <begin position="37"/>
        <end position="59"/>
    </location>
</feature>
<name>A0AAN8H2E0_9TELE</name>